<reference evidence="2 3" key="1">
    <citation type="submission" date="2023-09" db="EMBL/GenBank/DDBJ databases">
        <authorList>
            <person name="Wang M."/>
        </authorList>
    </citation>
    <scope>NUCLEOTIDE SEQUENCE [LARGE SCALE GENOMIC DNA]</scope>
    <source>
        <strain evidence="2">GT-2023</strain>
        <tissue evidence="2">Liver</tissue>
    </source>
</reference>
<organism evidence="2 3">
    <name type="scientific">Cirrhinus molitorella</name>
    <name type="common">mud carp</name>
    <dbReference type="NCBI Taxonomy" id="172907"/>
    <lineage>
        <taxon>Eukaryota</taxon>
        <taxon>Metazoa</taxon>
        <taxon>Chordata</taxon>
        <taxon>Craniata</taxon>
        <taxon>Vertebrata</taxon>
        <taxon>Euteleostomi</taxon>
        <taxon>Actinopterygii</taxon>
        <taxon>Neopterygii</taxon>
        <taxon>Teleostei</taxon>
        <taxon>Ostariophysi</taxon>
        <taxon>Cypriniformes</taxon>
        <taxon>Cyprinidae</taxon>
        <taxon>Labeoninae</taxon>
        <taxon>Labeonini</taxon>
        <taxon>Cirrhinus</taxon>
    </lineage>
</organism>
<evidence type="ECO:0000313" key="3">
    <source>
        <dbReference type="Proteomes" id="UP001558613"/>
    </source>
</evidence>
<feature type="region of interest" description="Disordered" evidence="1">
    <location>
        <begin position="190"/>
        <end position="221"/>
    </location>
</feature>
<dbReference type="EMBL" id="JAYMGO010000018">
    <property type="protein sequence ID" value="KAL1256791.1"/>
    <property type="molecule type" value="Genomic_DNA"/>
</dbReference>
<accession>A0ABR3LV70</accession>
<proteinExistence type="predicted"/>
<gene>
    <name evidence="2" type="ORF">QQF64_012336</name>
</gene>
<sequence length="239" mass="27268">MQESAARDRMRSMSELTVAIRSTASQARTDLLELFSRRWAGPVAFSNTDVSLCSAHPLCGPLSSSDDDGKQKNAGMWREMIILVAHRNGQYFDLLCIWSRPNNFLEYSGEMKLEYMRMSFTWVLVTQLSHKVDTGHSPFWFLKRKTHLTHHRRNEAEGKGAFAPINGTKMQNVRMLPDWPVHSVLKTLHSPGSNTSLSRLPDPSRQSSASQLPTQHSMGFSLKKKKKKEFLAWHDWPLA</sequence>
<keyword evidence="3" id="KW-1185">Reference proteome</keyword>
<dbReference type="Proteomes" id="UP001558613">
    <property type="component" value="Unassembled WGS sequence"/>
</dbReference>
<feature type="compositionally biased region" description="Polar residues" evidence="1">
    <location>
        <begin position="190"/>
        <end position="218"/>
    </location>
</feature>
<evidence type="ECO:0000313" key="2">
    <source>
        <dbReference type="EMBL" id="KAL1256791.1"/>
    </source>
</evidence>
<evidence type="ECO:0000256" key="1">
    <source>
        <dbReference type="SAM" id="MobiDB-lite"/>
    </source>
</evidence>
<protein>
    <submittedName>
        <fullName evidence="2">Uncharacterized protein</fullName>
    </submittedName>
</protein>
<name>A0ABR3LV70_9TELE</name>
<comment type="caution">
    <text evidence="2">The sequence shown here is derived from an EMBL/GenBank/DDBJ whole genome shotgun (WGS) entry which is preliminary data.</text>
</comment>